<dbReference type="Pfam" id="PF19459">
    <property type="entry name" value="DUF5996"/>
    <property type="match status" value="1"/>
</dbReference>
<name>A0ABZ2M1Q7_9BACT</name>
<proteinExistence type="predicted"/>
<reference evidence="1 2" key="1">
    <citation type="submission" date="2021-12" db="EMBL/GenBank/DDBJ databases">
        <title>Discovery of the Pendulisporaceae a myxobacterial family with distinct sporulation behavior and unique specialized metabolism.</title>
        <authorList>
            <person name="Garcia R."/>
            <person name="Popoff A."/>
            <person name="Bader C.D."/>
            <person name="Loehr J."/>
            <person name="Walesch S."/>
            <person name="Walt C."/>
            <person name="Boldt J."/>
            <person name="Bunk B."/>
            <person name="Haeckl F.J.F.P.J."/>
            <person name="Gunesch A.P."/>
            <person name="Birkelbach J."/>
            <person name="Nuebel U."/>
            <person name="Pietschmann T."/>
            <person name="Bach T."/>
            <person name="Mueller R."/>
        </authorList>
    </citation>
    <scope>NUCLEOTIDE SEQUENCE [LARGE SCALE GENOMIC DNA]</scope>
    <source>
        <strain evidence="1 2">MSr11954</strain>
    </source>
</reference>
<organism evidence="1 2">
    <name type="scientific">Pendulispora albinea</name>
    <dbReference type="NCBI Taxonomy" id="2741071"/>
    <lineage>
        <taxon>Bacteria</taxon>
        <taxon>Pseudomonadati</taxon>
        <taxon>Myxococcota</taxon>
        <taxon>Myxococcia</taxon>
        <taxon>Myxococcales</taxon>
        <taxon>Sorangiineae</taxon>
        <taxon>Pendulisporaceae</taxon>
        <taxon>Pendulispora</taxon>
    </lineage>
</organism>
<protein>
    <submittedName>
        <fullName evidence="1">DUF5996 family protein</fullName>
    </submittedName>
</protein>
<gene>
    <name evidence="1" type="ORF">LZC94_07700</name>
</gene>
<dbReference type="EMBL" id="CP089984">
    <property type="protein sequence ID" value="WXB17151.1"/>
    <property type="molecule type" value="Genomic_DNA"/>
</dbReference>
<dbReference type="Proteomes" id="UP001370348">
    <property type="component" value="Chromosome"/>
</dbReference>
<evidence type="ECO:0000313" key="2">
    <source>
        <dbReference type="Proteomes" id="UP001370348"/>
    </source>
</evidence>
<dbReference type="RefSeq" id="WP_394826781.1">
    <property type="nucleotide sequence ID" value="NZ_CP089984.1"/>
</dbReference>
<dbReference type="InterPro" id="IPR046038">
    <property type="entry name" value="DUF5996"/>
</dbReference>
<accession>A0ABZ2M1Q7</accession>
<keyword evidence="2" id="KW-1185">Reference proteome</keyword>
<sequence length="334" mass="38011">MAAMNPYFERQRPFTPIGRRALPRGGAAWPALPLERWRDTYRTLHLYAQIVGKIRLALTPKTNQWWNVPFYLGPRGFRTSPMTYPSGSVAGCRTFEIAFDFVRHELEVSDSDGRVRTLAFVPALSVAEFHRELHRILAGLGIEVRIRPRPCELPVRTPFAHDTSHRTYVASDAEAFFHVLRRVYPVFETFRAGFRGKCSPVHFFWGQFDLAVTRYNGWRMPTPPGSEALRDRHDEEHISLGFWPGDAWSDLRDERSTLGAMFYSSTVPEPAGIAKHAVEPEGAYYLEERKQFVLPYEHVRSAPDPAQAILSFAQSTYEAGAALAGWNPEALAYP</sequence>
<evidence type="ECO:0000313" key="1">
    <source>
        <dbReference type="EMBL" id="WXB17151.1"/>
    </source>
</evidence>